<proteinExistence type="predicted"/>
<gene>
    <name evidence="4" type="ORF">Q766_10615</name>
</gene>
<name>A0A0A2MNL7_9FLAO</name>
<evidence type="ECO:0000313" key="5">
    <source>
        <dbReference type="Proteomes" id="UP000030111"/>
    </source>
</evidence>
<dbReference type="PANTHER" id="PTHR44858">
    <property type="entry name" value="TETRATRICOPEPTIDE REPEAT PROTEIN 6"/>
    <property type="match status" value="1"/>
</dbReference>
<dbReference type="eggNOG" id="COG0457">
    <property type="taxonomic scope" value="Bacteria"/>
</dbReference>
<evidence type="ECO:0000256" key="3">
    <source>
        <dbReference type="PROSITE-ProRule" id="PRU00339"/>
    </source>
</evidence>
<protein>
    <submittedName>
        <fullName evidence="4">Uncharacterized protein</fullName>
    </submittedName>
</protein>
<reference evidence="4 5" key="1">
    <citation type="submission" date="2013-09" db="EMBL/GenBank/DDBJ databases">
        <authorList>
            <person name="Zeng Z."/>
            <person name="Chen C."/>
        </authorList>
    </citation>
    <scope>NUCLEOTIDE SEQUENCE [LARGE SCALE GENOMIC DNA]</scope>
    <source>
        <strain evidence="4 5">WB 4.1-42</strain>
    </source>
</reference>
<keyword evidence="2 3" id="KW-0802">TPR repeat</keyword>
<dbReference type="OrthoDB" id="739506at2"/>
<dbReference type="InterPro" id="IPR019734">
    <property type="entry name" value="TPR_rpt"/>
</dbReference>
<comment type="caution">
    <text evidence="4">The sequence shown here is derived from an EMBL/GenBank/DDBJ whole genome shotgun (WGS) entry which is preliminary data.</text>
</comment>
<dbReference type="SUPFAM" id="SSF48452">
    <property type="entry name" value="TPR-like"/>
    <property type="match status" value="1"/>
</dbReference>
<keyword evidence="1" id="KW-0677">Repeat</keyword>
<dbReference type="AlphaFoldDB" id="A0A0A2MNL7"/>
<evidence type="ECO:0000256" key="2">
    <source>
        <dbReference type="ARBA" id="ARBA00022803"/>
    </source>
</evidence>
<dbReference type="EMBL" id="JRLY01000007">
    <property type="protein sequence ID" value="KGO93058.1"/>
    <property type="molecule type" value="Genomic_DNA"/>
</dbReference>
<keyword evidence="5" id="KW-1185">Reference proteome</keyword>
<dbReference type="Pfam" id="PF00515">
    <property type="entry name" value="TPR_1"/>
    <property type="match status" value="1"/>
</dbReference>
<evidence type="ECO:0000256" key="1">
    <source>
        <dbReference type="ARBA" id="ARBA00022737"/>
    </source>
</evidence>
<dbReference type="InterPro" id="IPR050498">
    <property type="entry name" value="Ycf3"/>
</dbReference>
<dbReference type="Pfam" id="PF13181">
    <property type="entry name" value="TPR_8"/>
    <property type="match status" value="3"/>
</dbReference>
<dbReference type="InterPro" id="IPR011990">
    <property type="entry name" value="TPR-like_helical_dom_sf"/>
</dbReference>
<dbReference type="RefSeq" id="WP_026992913.1">
    <property type="nucleotide sequence ID" value="NZ_JRLY01000007.1"/>
</dbReference>
<dbReference type="Proteomes" id="UP000030111">
    <property type="component" value="Unassembled WGS sequence"/>
</dbReference>
<feature type="repeat" description="TPR" evidence="3">
    <location>
        <begin position="52"/>
        <end position="85"/>
    </location>
</feature>
<organism evidence="4 5">
    <name type="scientific">Flavobacterium subsaxonicum WB 4.1-42 = DSM 21790</name>
    <dbReference type="NCBI Taxonomy" id="1121898"/>
    <lineage>
        <taxon>Bacteria</taxon>
        <taxon>Pseudomonadati</taxon>
        <taxon>Bacteroidota</taxon>
        <taxon>Flavobacteriia</taxon>
        <taxon>Flavobacteriales</taxon>
        <taxon>Flavobacteriaceae</taxon>
        <taxon>Flavobacterium</taxon>
    </lineage>
</organism>
<dbReference type="SMART" id="SM00028">
    <property type="entry name" value="TPR"/>
    <property type="match status" value="5"/>
</dbReference>
<dbReference type="STRING" id="1121898.GCA_000422725_02569"/>
<dbReference type="Gene3D" id="1.25.40.10">
    <property type="entry name" value="Tetratricopeptide repeat domain"/>
    <property type="match status" value="3"/>
</dbReference>
<dbReference type="PANTHER" id="PTHR44858:SF1">
    <property type="entry name" value="UDP-N-ACETYLGLUCOSAMINE--PEPTIDE N-ACETYLGLUCOSAMINYLTRANSFERASE SPINDLY-RELATED"/>
    <property type="match status" value="1"/>
</dbReference>
<accession>A0A0A2MNL7</accession>
<sequence>MDKIIFTFLFLYTTLLFSQSNYDAGIELLKTEQYIEAIKKFDLAEKDNNKNSAVYFNRAMCYTVLEKYPEALKDYDKTIKLDSKNYQALFFRGLVKKDLKDYKGAVKDLLEAYDSDATLTRALLKSGEIYLYNIEDYKKAIEVFDTYLSYDPDNALVLAYMGNAYGSIDNAKNKKTAIGYMDKAIAIKQESWYYLTRGRLYFDLFDFDHDTKNLTNAIDNFTVAIKLAPTESKLYFWRAEVYFQLKQKENACPDYIKAAELGYDVPKYKIDLCKSKGHLLIVD</sequence>
<dbReference type="PROSITE" id="PS50005">
    <property type="entry name" value="TPR"/>
    <property type="match status" value="1"/>
</dbReference>
<evidence type="ECO:0000313" key="4">
    <source>
        <dbReference type="EMBL" id="KGO93058.1"/>
    </source>
</evidence>